<gene>
    <name evidence="2" type="ORF">BD324DRAFT_637685</name>
</gene>
<feature type="transmembrane region" description="Helical" evidence="1">
    <location>
        <begin position="187"/>
        <end position="211"/>
    </location>
</feature>
<keyword evidence="1" id="KW-0472">Membrane</keyword>
<evidence type="ECO:0000313" key="3">
    <source>
        <dbReference type="Proteomes" id="UP000193218"/>
    </source>
</evidence>
<evidence type="ECO:0000313" key="2">
    <source>
        <dbReference type="EMBL" id="ORX33909.1"/>
    </source>
</evidence>
<dbReference type="GeneID" id="33558841"/>
<keyword evidence="3" id="KW-1185">Reference proteome</keyword>
<dbReference type="Proteomes" id="UP000193218">
    <property type="component" value="Unassembled WGS sequence"/>
</dbReference>
<dbReference type="AlphaFoldDB" id="A0A1Y1U7A3"/>
<feature type="transmembrane region" description="Helical" evidence="1">
    <location>
        <begin position="261"/>
        <end position="280"/>
    </location>
</feature>
<reference evidence="2 3" key="1">
    <citation type="submission" date="2017-03" db="EMBL/GenBank/DDBJ databases">
        <title>Widespread Adenine N6-methylation of Active Genes in Fungi.</title>
        <authorList>
            <consortium name="DOE Joint Genome Institute"/>
            <person name="Mondo S.J."/>
            <person name="Dannebaum R.O."/>
            <person name="Kuo R.C."/>
            <person name="Louie K.B."/>
            <person name="Bewick A.J."/>
            <person name="Labutti K."/>
            <person name="Haridas S."/>
            <person name="Kuo A."/>
            <person name="Salamov A."/>
            <person name="Ahrendt S.R."/>
            <person name="Lau R."/>
            <person name="Bowen B.P."/>
            <person name="Lipzen A."/>
            <person name="Sullivan W."/>
            <person name="Andreopoulos W.B."/>
            <person name="Clum A."/>
            <person name="Lindquist E."/>
            <person name="Daum C."/>
            <person name="Northen T.R."/>
            <person name="Ramamoorthy G."/>
            <person name="Schmitz R.J."/>
            <person name="Gryganskyi A."/>
            <person name="Culley D."/>
            <person name="Magnuson J."/>
            <person name="James T.Y."/>
            <person name="O'Malley M.A."/>
            <person name="Stajich J.E."/>
            <person name="Spatafora J.W."/>
            <person name="Visel A."/>
            <person name="Grigoriev I.V."/>
        </authorList>
    </citation>
    <scope>NUCLEOTIDE SEQUENCE [LARGE SCALE GENOMIC DNA]</scope>
    <source>
        <strain evidence="2 3">NRRL Y-17943</strain>
    </source>
</reference>
<dbReference type="InParanoid" id="A0A1Y1U7A3"/>
<dbReference type="OrthoDB" id="3192156at2759"/>
<comment type="caution">
    <text evidence="2">The sequence shown here is derived from an EMBL/GenBank/DDBJ whole genome shotgun (WGS) entry which is preliminary data.</text>
</comment>
<dbReference type="EMBL" id="NBSH01000016">
    <property type="protein sequence ID" value="ORX33909.1"/>
    <property type="molecule type" value="Genomic_DNA"/>
</dbReference>
<protein>
    <submittedName>
        <fullName evidence="2">Uncharacterized protein</fullName>
    </submittedName>
</protein>
<feature type="transmembrane region" description="Helical" evidence="1">
    <location>
        <begin position="89"/>
        <end position="115"/>
    </location>
</feature>
<organism evidence="2 3">
    <name type="scientific">Kockovaella imperatae</name>
    <dbReference type="NCBI Taxonomy" id="4999"/>
    <lineage>
        <taxon>Eukaryota</taxon>
        <taxon>Fungi</taxon>
        <taxon>Dikarya</taxon>
        <taxon>Basidiomycota</taxon>
        <taxon>Agaricomycotina</taxon>
        <taxon>Tremellomycetes</taxon>
        <taxon>Tremellales</taxon>
        <taxon>Cuniculitremaceae</taxon>
        <taxon>Kockovaella</taxon>
    </lineage>
</organism>
<name>A0A1Y1U7A3_9TREE</name>
<dbReference type="RefSeq" id="XP_021868197.1">
    <property type="nucleotide sequence ID" value="XM_022017032.1"/>
</dbReference>
<dbReference type="STRING" id="4999.A0A1Y1U7A3"/>
<keyword evidence="1" id="KW-1133">Transmembrane helix</keyword>
<keyword evidence="1" id="KW-0812">Transmembrane</keyword>
<accession>A0A1Y1U7A3</accession>
<sequence>MSTMASLARYHAFIPRILAPVHPLLPFGALDLFGSLRLSMVVNWAASGAFDQQPVPMQVNGDVHEKSNGVSSKKSKKTCRARAGLLQELLGISVIVFGGETFLCALSGTTPSWLIDPKLLLLFWTAHTLQTRTPLIHFLPSKPSFIPELLLSVPDGIGRALLLTRFSVVPLLRPLSATSLPATPSTLILTPFILAVPFAAIAFSGLNLFSATPKLAVPAELQPWGWTSPDFWAALVCPAMFLYLIGPVKGWAWGLGWSEEAATVLIAIFITSVFIMRTVYNLGGQSSASSSSKKIKTA</sequence>
<feature type="transmembrane region" description="Helical" evidence="1">
    <location>
        <begin position="231"/>
        <end position="249"/>
    </location>
</feature>
<evidence type="ECO:0000256" key="1">
    <source>
        <dbReference type="SAM" id="Phobius"/>
    </source>
</evidence>
<proteinExistence type="predicted"/>